<sequence>MVMLANALFSFELLYTTSGWELFHCVNYSLVACCGSKQRPGAEAGRERRLVDPERTTRHHRGFAATARVVAGVGRSPLLKQR</sequence>
<accession>A0A1D6K7B9</accession>
<protein>
    <submittedName>
        <fullName evidence="1">Ubiquitin carrier protein 7</fullName>
    </submittedName>
</protein>
<name>A0A1D6K7B9_MAIZE</name>
<gene>
    <name evidence="1" type="ORF">ZEAMMB73_Zm00001d029705</name>
</gene>
<dbReference type="EMBL" id="CM007647">
    <property type="protein sequence ID" value="ONL99403.1"/>
    <property type="molecule type" value="Genomic_DNA"/>
</dbReference>
<dbReference type="AlphaFoldDB" id="A0A1D6K7B9"/>
<organism evidence="1">
    <name type="scientific">Zea mays</name>
    <name type="common">Maize</name>
    <dbReference type="NCBI Taxonomy" id="4577"/>
    <lineage>
        <taxon>Eukaryota</taxon>
        <taxon>Viridiplantae</taxon>
        <taxon>Streptophyta</taxon>
        <taxon>Embryophyta</taxon>
        <taxon>Tracheophyta</taxon>
        <taxon>Spermatophyta</taxon>
        <taxon>Magnoliopsida</taxon>
        <taxon>Liliopsida</taxon>
        <taxon>Poales</taxon>
        <taxon>Poaceae</taxon>
        <taxon>PACMAD clade</taxon>
        <taxon>Panicoideae</taxon>
        <taxon>Andropogonodae</taxon>
        <taxon>Andropogoneae</taxon>
        <taxon>Tripsacinae</taxon>
        <taxon>Zea</taxon>
    </lineage>
</organism>
<reference evidence="1" key="1">
    <citation type="submission" date="2015-12" db="EMBL/GenBank/DDBJ databases">
        <title>Update maize B73 reference genome by single molecule sequencing technologies.</title>
        <authorList>
            <consortium name="Maize Genome Sequencing Project"/>
            <person name="Ware D."/>
        </authorList>
    </citation>
    <scope>NUCLEOTIDE SEQUENCE [LARGE SCALE GENOMIC DNA]</scope>
    <source>
        <tissue evidence="1">Seedling</tissue>
    </source>
</reference>
<evidence type="ECO:0000313" key="1">
    <source>
        <dbReference type="EMBL" id="ONL99403.1"/>
    </source>
</evidence>
<proteinExistence type="predicted"/>